<dbReference type="InterPro" id="IPR018490">
    <property type="entry name" value="cNMP-bd_dom_sf"/>
</dbReference>
<dbReference type="PATRIC" id="fig|413882.6.peg.4713"/>
<sequence>MALAENHLLALLPRRDRVSLLAACETVQLDLGEVLCEPGEPTRHVYFPCDCFISLVSAIRGEPGLEVGMVGREGMLGAQLALGVSAIPLHAVVQGAGMVRRIAARRFRRELAGSKALQLTLNRYVYVLMAQLAISAACTRFHNVEPRLARWLLMTQDRAHSDSFHLTHEFLAHMLGVRRVGITGAASDLQRQDLIRYRRGDIIVLDRAGLEAAACSCYAADRRAYDATIR</sequence>
<organism evidence="5 6">
    <name type="scientific">Caldimonas brevitalea</name>
    <dbReference type="NCBI Taxonomy" id="413882"/>
    <lineage>
        <taxon>Bacteria</taxon>
        <taxon>Pseudomonadati</taxon>
        <taxon>Pseudomonadota</taxon>
        <taxon>Betaproteobacteria</taxon>
        <taxon>Burkholderiales</taxon>
        <taxon>Sphaerotilaceae</taxon>
        <taxon>Caldimonas</taxon>
    </lineage>
</organism>
<dbReference type="GO" id="GO:0005829">
    <property type="term" value="C:cytosol"/>
    <property type="evidence" value="ECO:0007669"/>
    <property type="project" value="TreeGrafter"/>
</dbReference>
<evidence type="ECO:0000313" key="5">
    <source>
        <dbReference type="EMBL" id="AKJ31199.1"/>
    </source>
</evidence>
<dbReference type="EMBL" id="CP011371">
    <property type="protein sequence ID" value="AKJ31199.1"/>
    <property type="molecule type" value="Genomic_DNA"/>
</dbReference>
<dbReference type="Gene3D" id="2.60.120.10">
    <property type="entry name" value="Jelly Rolls"/>
    <property type="match status" value="1"/>
</dbReference>
<dbReference type="PANTHER" id="PTHR24567">
    <property type="entry name" value="CRP FAMILY TRANSCRIPTIONAL REGULATORY PROTEIN"/>
    <property type="match status" value="1"/>
</dbReference>
<evidence type="ECO:0000256" key="2">
    <source>
        <dbReference type="ARBA" id="ARBA00023125"/>
    </source>
</evidence>
<keyword evidence="3" id="KW-0804">Transcription</keyword>
<dbReference type="PANTHER" id="PTHR24567:SF74">
    <property type="entry name" value="HTH-TYPE TRANSCRIPTIONAL REGULATOR ARCR"/>
    <property type="match status" value="1"/>
</dbReference>
<dbReference type="KEGG" id="pbh:AAW51_4508"/>
<dbReference type="PROSITE" id="PS51063">
    <property type="entry name" value="HTH_CRP_2"/>
    <property type="match status" value="1"/>
</dbReference>
<accession>A0A0G3BP14</accession>
<dbReference type="InterPro" id="IPR036390">
    <property type="entry name" value="WH_DNA-bd_sf"/>
</dbReference>
<reference evidence="5 6" key="1">
    <citation type="submission" date="2015-05" db="EMBL/GenBank/DDBJ databases">
        <authorList>
            <person name="Tang B."/>
            <person name="Yu Y."/>
        </authorList>
    </citation>
    <scope>NUCLEOTIDE SEQUENCE [LARGE SCALE GENOMIC DNA]</scope>
    <source>
        <strain evidence="5 6">DSM 7029</strain>
    </source>
</reference>
<evidence type="ECO:0000313" key="6">
    <source>
        <dbReference type="Proteomes" id="UP000035352"/>
    </source>
</evidence>
<dbReference type="GO" id="GO:0003700">
    <property type="term" value="F:DNA-binding transcription factor activity"/>
    <property type="evidence" value="ECO:0007669"/>
    <property type="project" value="TreeGrafter"/>
</dbReference>
<dbReference type="GO" id="GO:0003677">
    <property type="term" value="F:DNA binding"/>
    <property type="evidence" value="ECO:0007669"/>
    <property type="project" value="UniProtKB-KW"/>
</dbReference>
<keyword evidence="6" id="KW-1185">Reference proteome</keyword>
<evidence type="ECO:0000259" key="4">
    <source>
        <dbReference type="PROSITE" id="PS51063"/>
    </source>
</evidence>
<dbReference type="STRING" id="413882.AAW51_4508"/>
<dbReference type="InterPro" id="IPR014710">
    <property type="entry name" value="RmlC-like_jellyroll"/>
</dbReference>
<keyword evidence="2" id="KW-0238">DNA-binding</keyword>
<dbReference type="SUPFAM" id="SSF46785">
    <property type="entry name" value="Winged helix' DNA-binding domain"/>
    <property type="match status" value="1"/>
</dbReference>
<dbReference type="OrthoDB" id="8969464at2"/>
<dbReference type="InterPro" id="IPR050397">
    <property type="entry name" value="Env_Response_Regulators"/>
</dbReference>
<dbReference type="AlphaFoldDB" id="A0A0G3BP14"/>
<evidence type="ECO:0000256" key="3">
    <source>
        <dbReference type="ARBA" id="ARBA00023163"/>
    </source>
</evidence>
<dbReference type="Proteomes" id="UP000035352">
    <property type="component" value="Chromosome"/>
</dbReference>
<protein>
    <submittedName>
        <fullName evidence="5">Crp/Fnr family transcriptional regulator</fullName>
    </submittedName>
</protein>
<dbReference type="InterPro" id="IPR012318">
    <property type="entry name" value="HTH_CRP"/>
</dbReference>
<feature type="domain" description="HTH crp-type" evidence="4">
    <location>
        <begin position="142"/>
        <end position="208"/>
    </location>
</feature>
<proteinExistence type="predicted"/>
<name>A0A0G3BP14_9BURK</name>
<dbReference type="SUPFAM" id="SSF51206">
    <property type="entry name" value="cAMP-binding domain-like"/>
    <property type="match status" value="1"/>
</dbReference>
<gene>
    <name evidence="5" type="ORF">AAW51_4508</name>
</gene>
<evidence type="ECO:0000256" key="1">
    <source>
        <dbReference type="ARBA" id="ARBA00023015"/>
    </source>
</evidence>
<dbReference type="Pfam" id="PF13545">
    <property type="entry name" value="HTH_Crp_2"/>
    <property type="match status" value="1"/>
</dbReference>
<keyword evidence="1" id="KW-0805">Transcription regulation</keyword>